<proteinExistence type="predicted"/>
<protein>
    <submittedName>
        <fullName evidence="7">Uncharacterized protein</fullName>
    </submittedName>
</protein>
<dbReference type="EMBL" id="PP845455">
    <property type="protein sequence ID" value="XDG24310.1"/>
    <property type="molecule type" value="Genomic_RNA"/>
</dbReference>
<evidence type="ECO:0000313" key="10">
    <source>
        <dbReference type="EMBL" id="XDG24393.1"/>
    </source>
</evidence>
<evidence type="ECO:0000313" key="4">
    <source>
        <dbReference type="EMBL" id="XDG24337.1"/>
    </source>
</evidence>
<name>A0AB39AFF8_9GAMC</name>
<evidence type="ECO:0000313" key="5">
    <source>
        <dbReference type="EMBL" id="XDG24346.1"/>
    </source>
</evidence>
<evidence type="ECO:0000313" key="2">
    <source>
        <dbReference type="EMBL" id="XDG24319.1"/>
    </source>
</evidence>
<organism evidence="7">
    <name type="scientific">Bird gammacoronavirus CalidrisCN24</name>
    <dbReference type="NCBI Taxonomy" id="3237964"/>
    <lineage>
        <taxon>Viruses</taxon>
        <taxon>Riboviria</taxon>
        <taxon>Orthornavirae</taxon>
        <taxon>Pisuviricota</taxon>
        <taxon>Pisoniviricetes</taxon>
        <taxon>Nidovirales</taxon>
        <taxon>Cornidovirineae</taxon>
        <taxon>Coronaviridae</taxon>
        <taxon>Orthocoronavirinae</taxon>
        <taxon>Gammacoronavirus</taxon>
    </lineage>
</organism>
<dbReference type="EMBL" id="PP845458">
    <property type="protein sequence ID" value="XDG24337.1"/>
    <property type="molecule type" value="Genomic_RNA"/>
</dbReference>
<dbReference type="EMBL" id="PP845464">
    <property type="protein sequence ID" value="XDG24393.1"/>
    <property type="molecule type" value="Genomic_RNA"/>
</dbReference>
<evidence type="ECO:0000313" key="9">
    <source>
        <dbReference type="EMBL" id="XDG24384.1"/>
    </source>
</evidence>
<dbReference type="EMBL" id="PP845456">
    <property type="protein sequence ID" value="XDG24319.1"/>
    <property type="molecule type" value="Genomic_RNA"/>
</dbReference>
<dbReference type="EMBL" id="PP845463">
    <property type="protein sequence ID" value="XDG24384.1"/>
    <property type="molecule type" value="Genomic_RNA"/>
</dbReference>
<evidence type="ECO:0000313" key="7">
    <source>
        <dbReference type="EMBL" id="XDG24365.1"/>
    </source>
</evidence>
<evidence type="ECO:0000313" key="6">
    <source>
        <dbReference type="EMBL" id="XDG24355.1"/>
    </source>
</evidence>
<evidence type="ECO:0000313" key="8">
    <source>
        <dbReference type="EMBL" id="XDG24375.1"/>
    </source>
</evidence>
<evidence type="ECO:0000313" key="1">
    <source>
        <dbReference type="EMBL" id="XDG24310.1"/>
    </source>
</evidence>
<accession>A0AB39AFF8</accession>
<sequence>MSHSTLKSDSFTIKTSASLKKGYLKEKQAASMSRMRLVVFPDVIVKGPGGSWSYTYLGFDFEPSVDDYTFVCSDKPLTKPE</sequence>
<dbReference type="EMBL" id="PP845461">
    <property type="protein sequence ID" value="XDG24365.1"/>
    <property type="molecule type" value="Genomic_RNA"/>
</dbReference>
<evidence type="ECO:0000313" key="3">
    <source>
        <dbReference type="EMBL" id="XDG24328.1"/>
    </source>
</evidence>
<dbReference type="EMBL" id="PP845462">
    <property type="protein sequence ID" value="XDG24375.1"/>
    <property type="molecule type" value="Genomic_RNA"/>
</dbReference>
<dbReference type="EMBL" id="PP845457">
    <property type="protein sequence ID" value="XDG24328.1"/>
    <property type="molecule type" value="Genomic_RNA"/>
</dbReference>
<dbReference type="EMBL" id="PP845460">
    <property type="protein sequence ID" value="XDG24355.1"/>
    <property type="molecule type" value="Genomic_RNA"/>
</dbReference>
<dbReference type="EMBL" id="PP845459">
    <property type="protein sequence ID" value="XDG24346.1"/>
    <property type="molecule type" value="Genomic_RNA"/>
</dbReference>
<reference evidence="7" key="1">
    <citation type="submission" date="2024-05" db="EMBL/GenBank/DDBJ databases">
        <title>Avian Migration-Mediated Cross-Species Transmission and Recombination Shaping the Diversity of Gammacoronaviruses and Deltacoronaviruses.</title>
        <authorList>
            <person name="Han Y."/>
            <person name="Xu P."/>
            <person name="Xu Y."/>
            <person name="Wang Y."/>
            <person name="Hu J."/>
            <person name="Ma M."/>
            <person name="Li Z."/>
            <person name="Bo S."/>
            <person name="Zhao C."/>
            <person name="Ji L."/>
            <person name="Yuan Y."/>
            <person name="Zhao W."/>
            <person name="Wang J."/>
            <person name="Jin Q."/>
            <person name="Wu Z."/>
            <person name="He G."/>
        </authorList>
    </citation>
    <scope>NUCLEOTIDE SEQUENCE</scope>
    <source>
        <strain evidence="1">AvCt-GammaCoV/SH22-SH237</strain>
        <strain evidence="6">AvCt-GammaCoV/SH22-SH238</strain>
        <strain evidence="5">AvCt-GammaCoV/SH22-SH239</strain>
        <strain evidence="9">AvCt-GammaCoV/SH22-SH240</strain>
        <strain evidence="7">AvCt-GammaCoV/SH22-SH241</strain>
        <strain evidence="10">AvCt-GammaCoV/SH22-SH242</strain>
        <strain evidence="2">AvCt-GammaCoV/SH22-SH244</strain>
        <strain evidence="4">AvCt-GammaCoV/SH22-SH245</strain>
        <strain evidence="3">AvCt-GammaCoV/SH22-SH247</strain>
        <strain evidence="8">AvCt-GammaCoV/SH22-SH248</strain>
    </source>
</reference>